<dbReference type="SMART" id="SM00382">
    <property type="entry name" value="AAA"/>
    <property type="match status" value="1"/>
</dbReference>
<dbReference type="Gene3D" id="3.40.50.300">
    <property type="entry name" value="P-loop containing nucleotide triphosphate hydrolases"/>
    <property type="match status" value="2"/>
</dbReference>
<gene>
    <name evidence="3" type="ORF">JQS43_15530</name>
</gene>
<organism evidence="3 4">
    <name type="scientific">Natronosporangium hydrolyticum</name>
    <dbReference type="NCBI Taxonomy" id="2811111"/>
    <lineage>
        <taxon>Bacteria</taxon>
        <taxon>Bacillati</taxon>
        <taxon>Actinomycetota</taxon>
        <taxon>Actinomycetes</taxon>
        <taxon>Micromonosporales</taxon>
        <taxon>Micromonosporaceae</taxon>
        <taxon>Natronosporangium</taxon>
    </lineage>
</organism>
<dbReference type="EMBL" id="CP070499">
    <property type="protein sequence ID" value="QSB13058.1"/>
    <property type="molecule type" value="Genomic_DNA"/>
</dbReference>
<dbReference type="InterPro" id="IPR051162">
    <property type="entry name" value="T4SS_component"/>
</dbReference>
<evidence type="ECO:0000313" key="4">
    <source>
        <dbReference type="Proteomes" id="UP000662857"/>
    </source>
</evidence>
<reference evidence="3" key="1">
    <citation type="submission" date="2021-02" db="EMBL/GenBank/DDBJ databases">
        <title>Natrosporangium hydrolyticum gen. nov., sp. nov, a haloalkaliphilic actinobacterium from a soda solonchak soil.</title>
        <authorList>
            <person name="Sorokin D.Y."/>
            <person name="Khijniak T.V."/>
            <person name="Zakharycheva A.P."/>
            <person name="Boueva O.V."/>
            <person name="Ariskina E.V."/>
            <person name="Hahnke R.L."/>
            <person name="Bunk B."/>
            <person name="Sproer C."/>
            <person name="Schumann P."/>
            <person name="Evtushenko L.I."/>
            <person name="Kublanov I.V."/>
        </authorList>
    </citation>
    <scope>NUCLEOTIDE SEQUENCE</scope>
    <source>
        <strain evidence="3">DSM 106523</strain>
    </source>
</reference>
<dbReference type="PANTHER" id="PTHR30121">
    <property type="entry name" value="UNCHARACTERIZED PROTEIN YJGR-RELATED"/>
    <property type="match status" value="1"/>
</dbReference>
<dbReference type="CDD" id="cd01127">
    <property type="entry name" value="TrwB_TraG_TraD_VirD4"/>
    <property type="match status" value="1"/>
</dbReference>
<protein>
    <submittedName>
        <fullName evidence="3">DUF87 domain-containing protein</fullName>
    </submittedName>
</protein>
<dbReference type="InterPro" id="IPR003593">
    <property type="entry name" value="AAA+_ATPase"/>
</dbReference>
<accession>A0A895YH75</accession>
<feature type="region of interest" description="Disordered" evidence="1">
    <location>
        <begin position="619"/>
        <end position="645"/>
    </location>
</feature>
<feature type="domain" description="AAA+ ATPase" evidence="2">
    <location>
        <begin position="669"/>
        <end position="990"/>
    </location>
</feature>
<name>A0A895YH75_9ACTN</name>
<dbReference type="KEGG" id="nhy:JQS43_15530"/>
<dbReference type="InterPro" id="IPR027417">
    <property type="entry name" value="P-loop_NTPase"/>
</dbReference>
<evidence type="ECO:0000256" key="1">
    <source>
        <dbReference type="SAM" id="MobiDB-lite"/>
    </source>
</evidence>
<dbReference type="InterPro" id="IPR002789">
    <property type="entry name" value="HerA_central"/>
</dbReference>
<dbReference type="Proteomes" id="UP000662857">
    <property type="component" value="Chromosome"/>
</dbReference>
<proteinExistence type="predicted"/>
<sequence length="1058" mass="114363">MNEAERDALEALSFNWAPTPDDVWRATPFHVAGLHLQAERTILAGIADAVRSDGSSPVGVAVLGQRGSGKTHLLGWVREQLHLADGYFFLIGLRDASTFWRSAALSMVEDLPRDAGEGSQLTGFLRRLAELVGAPPAVRQAAVGEAELSRASLDAFVDQLRKASPQVGMACQHTLRALVLLASDVFEQQDIGHAYLCGNDEGEHGERARWGIRRSRHTSQDVVRELSRLLALTGPTVIAVDQIDLLIAQSVKSAAGSETGLAGSPEDRLRQALVLEQVAGGLMALREATRRTLSIVSCLPQVWEMVRNYATDTVQDRFKPTATLWRIPTPELAEQLVARRFTERFAEVGFTPPYPTWPIAPVAFARARKFTPRQLLITVDTHVRACLRDGEVRELSDLRDTPQRPAGRPARRATEAELVSLDQEFAELRASVDPTLALALRSEDTRMPGLLHAGLTIWIAEADAAGAGFYVDPPPGRRPALHARLRRSLAEQREDEVHWCFRAVAPAHGNSELNRVRNAMTAAGLTEGVPKRRLFLLRNEDWNRGRRTAETLETFHKAGGEVLPLPDDDVRTLTALRELLEARGIDALRPWLAARRPAHGIALFQAAFLDVVEDLAPGLDDTTPEGSGTIGTEPLPPHKPDSEASTAPAVLVGRAREDGEPVGVDLAALRRHTVIFAGSGSGKTVLIRRLVEECARQGVSAIVLDPNNDLARLGDPWPEPPAGWWPGDEAAAADYLAHTEVVIWTPGTLAGRPLSFQPLPDFAEVRGDPDEFEQAVEAAVAALAPRARVEGKTPKASRGQAVLREALRHYGRQGSSELAGFIELLSELPEGVSQLDEATKLANELAQNLRAATVNDRLFASEVGAPVDPGVLLTPAPGRRSRISVVSFVGLASNESKQSFVNQLQLALFAWIKQHPAGDRPLGGLFVMDEAATLAPAQGMTPCTQSTIALTAQARKYGLGLVFATQAPKSLHNQISGNASTQFFGLLNVPAQIAAAKELARAKAGEVPDIGRLGKGEFYAAIEGAGFRKLQAPLCLSHHPASALTPEEVLAKITLDHE</sequence>
<dbReference type="AlphaFoldDB" id="A0A895YH75"/>
<dbReference type="SUPFAM" id="SSF52540">
    <property type="entry name" value="P-loop containing nucleoside triphosphate hydrolases"/>
    <property type="match status" value="1"/>
</dbReference>
<evidence type="ECO:0000313" key="3">
    <source>
        <dbReference type="EMBL" id="QSB13058.1"/>
    </source>
</evidence>
<evidence type="ECO:0000259" key="2">
    <source>
        <dbReference type="SMART" id="SM00382"/>
    </source>
</evidence>
<dbReference type="PANTHER" id="PTHR30121:SF6">
    <property type="entry name" value="SLR6007 PROTEIN"/>
    <property type="match status" value="1"/>
</dbReference>
<keyword evidence="4" id="KW-1185">Reference proteome</keyword>
<dbReference type="Pfam" id="PF01935">
    <property type="entry name" value="DUF87"/>
    <property type="match status" value="1"/>
</dbReference>